<dbReference type="KEGG" id="gog:C1280_11325"/>
<feature type="transmembrane region" description="Helical" evidence="2">
    <location>
        <begin position="240"/>
        <end position="263"/>
    </location>
</feature>
<evidence type="ECO:0000256" key="1">
    <source>
        <dbReference type="SAM" id="MobiDB-lite"/>
    </source>
</evidence>
<feature type="transmembrane region" description="Helical" evidence="2">
    <location>
        <begin position="202"/>
        <end position="228"/>
    </location>
</feature>
<dbReference type="RefSeq" id="WP_010047766.1">
    <property type="nucleotide sequence ID" value="NZ_CP025958.1"/>
</dbReference>
<dbReference type="OrthoDB" id="278173at2"/>
<feature type="transmembrane region" description="Helical" evidence="2">
    <location>
        <begin position="160"/>
        <end position="187"/>
    </location>
</feature>
<feature type="transmembrane region" description="Helical" evidence="2">
    <location>
        <begin position="129"/>
        <end position="148"/>
    </location>
</feature>
<feature type="transmembrane region" description="Helical" evidence="2">
    <location>
        <begin position="86"/>
        <end position="109"/>
    </location>
</feature>
<proteinExistence type="predicted"/>
<feature type="region of interest" description="Disordered" evidence="1">
    <location>
        <begin position="43"/>
        <end position="74"/>
    </location>
</feature>
<keyword evidence="2" id="KW-0812">Transmembrane</keyword>
<keyword evidence="4" id="KW-1185">Reference proteome</keyword>
<dbReference type="EMBL" id="CP025958">
    <property type="protein sequence ID" value="AWM37546.1"/>
    <property type="molecule type" value="Genomic_DNA"/>
</dbReference>
<evidence type="ECO:0000313" key="3">
    <source>
        <dbReference type="EMBL" id="AWM37546.1"/>
    </source>
</evidence>
<sequence length="335" mass="34952">MPISLTCSHCDEPLEAPEHRAGQLVRCPHCKALSTVPGPEVELLPIPDEGEPPVTRKSPVPGRRTRGTAGHGSAGPWRSFARGCRWVEWGIVTEFLAVTLMFMVVAGVGLGRLGVIPVARVNSDYSAPVFFGLLLVGTGCVCAGRLMMLQLPAGTSGLGVLMGAFCLSGLRFLALLCALLFVAFALVSRGDRAVGTEWVGRLYALAAVAGFVAEVSVVAGMGVVGGALPTDRLRRRAGAVALALQLMVSAWVVLMALIIYAGLFAEFLPRPAPVPAARPAPPAAPIPVAQRAGLLLGGLLVVYLFNAAYSFIHYSLFAAGRAAAESNRSGSESAQ</sequence>
<evidence type="ECO:0000313" key="4">
    <source>
        <dbReference type="Proteomes" id="UP000245802"/>
    </source>
</evidence>
<gene>
    <name evidence="3" type="ORF">C1280_11325</name>
</gene>
<accession>A0A2Z3H1V5</accession>
<keyword evidence="2" id="KW-0472">Membrane</keyword>
<dbReference type="Gene3D" id="2.20.28.160">
    <property type="match status" value="1"/>
</dbReference>
<organism evidence="3 4">
    <name type="scientific">Gemmata obscuriglobus</name>
    <dbReference type="NCBI Taxonomy" id="114"/>
    <lineage>
        <taxon>Bacteria</taxon>
        <taxon>Pseudomonadati</taxon>
        <taxon>Planctomycetota</taxon>
        <taxon>Planctomycetia</taxon>
        <taxon>Gemmatales</taxon>
        <taxon>Gemmataceae</taxon>
        <taxon>Gemmata</taxon>
    </lineage>
</organism>
<keyword evidence="2" id="KW-1133">Transmembrane helix</keyword>
<dbReference type="Proteomes" id="UP000245802">
    <property type="component" value="Chromosome"/>
</dbReference>
<evidence type="ECO:0000256" key="2">
    <source>
        <dbReference type="SAM" id="Phobius"/>
    </source>
</evidence>
<name>A0A2Z3H1V5_9BACT</name>
<feature type="transmembrane region" description="Helical" evidence="2">
    <location>
        <begin position="292"/>
        <end position="312"/>
    </location>
</feature>
<reference evidence="3 4" key="1">
    <citation type="submission" date="2018-01" db="EMBL/GenBank/DDBJ databases">
        <title>G. obscuriglobus.</title>
        <authorList>
            <person name="Franke J."/>
            <person name="Blomberg W."/>
            <person name="Selmecki A."/>
        </authorList>
    </citation>
    <scope>NUCLEOTIDE SEQUENCE [LARGE SCALE GENOMIC DNA]</scope>
    <source>
        <strain evidence="3 4">DSM 5831</strain>
    </source>
</reference>
<dbReference type="AlphaFoldDB" id="A0A2Z3H1V5"/>
<protein>
    <submittedName>
        <fullName evidence="3">Uncharacterized protein</fullName>
    </submittedName>
</protein>